<reference evidence="1" key="1">
    <citation type="submission" date="2014-11" db="EMBL/GenBank/DDBJ databases">
        <authorList>
            <person name="Amaro Gonzalez C."/>
        </authorList>
    </citation>
    <scope>NUCLEOTIDE SEQUENCE</scope>
</reference>
<accession>A0A0E9SXJ2</accession>
<reference evidence="1" key="2">
    <citation type="journal article" date="2015" name="Fish Shellfish Immunol.">
        <title>Early steps in the European eel (Anguilla anguilla)-Vibrio vulnificus interaction in the gills: Role of the RtxA13 toxin.</title>
        <authorList>
            <person name="Callol A."/>
            <person name="Pajuelo D."/>
            <person name="Ebbesson L."/>
            <person name="Teles M."/>
            <person name="MacKenzie S."/>
            <person name="Amaro C."/>
        </authorList>
    </citation>
    <scope>NUCLEOTIDE SEQUENCE</scope>
</reference>
<sequence length="61" mass="6688">MPVWQLALPFIVCAKRLYSSTRSGGVVPGTLPILLPPPSNERGRKEEGGKQSCFAFLEWNG</sequence>
<organism evidence="1">
    <name type="scientific">Anguilla anguilla</name>
    <name type="common">European freshwater eel</name>
    <name type="synonym">Muraena anguilla</name>
    <dbReference type="NCBI Taxonomy" id="7936"/>
    <lineage>
        <taxon>Eukaryota</taxon>
        <taxon>Metazoa</taxon>
        <taxon>Chordata</taxon>
        <taxon>Craniata</taxon>
        <taxon>Vertebrata</taxon>
        <taxon>Euteleostomi</taxon>
        <taxon>Actinopterygii</taxon>
        <taxon>Neopterygii</taxon>
        <taxon>Teleostei</taxon>
        <taxon>Anguilliformes</taxon>
        <taxon>Anguillidae</taxon>
        <taxon>Anguilla</taxon>
    </lineage>
</organism>
<evidence type="ECO:0000313" key="1">
    <source>
        <dbReference type="EMBL" id="JAH45233.1"/>
    </source>
</evidence>
<dbReference type="EMBL" id="GBXM01063344">
    <property type="protein sequence ID" value="JAH45233.1"/>
    <property type="molecule type" value="Transcribed_RNA"/>
</dbReference>
<name>A0A0E9SXJ2_ANGAN</name>
<dbReference type="AlphaFoldDB" id="A0A0E9SXJ2"/>
<protein>
    <submittedName>
        <fullName evidence="1">Uncharacterized protein</fullName>
    </submittedName>
</protein>
<proteinExistence type="predicted"/>